<reference evidence="3" key="1">
    <citation type="journal article" date="2019" name="Int. J. Syst. Evol. Microbiol.">
        <title>The Global Catalogue of Microorganisms (GCM) 10K type strain sequencing project: providing services to taxonomists for standard genome sequencing and annotation.</title>
        <authorList>
            <consortium name="The Broad Institute Genomics Platform"/>
            <consortium name="The Broad Institute Genome Sequencing Center for Infectious Disease"/>
            <person name="Wu L."/>
            <person name="Ma J."/>
        </authorList>
    </citation>
    <scope>NUCLEOTIDE SEQUENCE [LARGE SCALE GENOMIC DNA]</scope>
    <source>
        <strain evidence="3">JCM 4738</strain>
    </source>
</reference>
<sequence>MWNAFWTLRLRPFVTRYLPIGLYFAGLLFLLGVIFRNVLAFEGVREFTEAELEKFSLLKLSIVAIGDSSELQKITVSACLILLWILFFVVARLGMKNLQRLKVMNFELEAESPEKKIEVLKGEVEDSIHPAKLMKFFSGQEVYDFVFEVLLEESFQPADRMRPIGEVYESLLSGYLEQTADQYLKHYGHSFDYAIISGTETESLSKPLKLLVNKARHSADSVFVNREADVWPKKNTFIHRHIFEDGEYFTILTSYSYAFRTSDDFLFSVLHNILIANIDRALHVITLSQQLLKEESQNERSSNQ</sequence>
<keyword evidence="1" id="KW-0472">Membrane</keyword>
<evidence type="ECO:0000313" key="3">
    <source>
        <dbReference type="Proteomes" id="UP001596483"/>
    </source>
</evidence>
<dbReference type="Proteomes" id="UP001596483">
    <property type="component" value="Unassembled WGS sequence"/>
</dbReference>
<keyword evidence="1" id="KW-0812">Transmembrane</keyword>
<organism evidence="2 3">
    <name type="scientific">Bhargavaea changchunensis</name>
    <dbReference type="NCBI Taxonomy" id="2134037"/>
    <lineage>
        <taxon>Bacteria</taxon>
        <taxon>Bacillati</taxon>
        <taxon>Bacillota</taxon>
        <taxon>Bacilli</taxon>
        <taxon>Bacillales</taxon>
        <taxon>Caryophanaceae</taxon>
        <taxon>Bhargavaea</taxon>
    </lineage>
</organism>
<gene>
    <name evidence="2" type="ORF">ACFQQH_03490</name>
</gene>
<name>A0ABW2NCU5_9BACL</name>
<accession>A0ABW2NCU5</accession>
<dbReference type="RefSeq" id="WP_157294502.1">
    <property type="nucleotide sequence ID" value="NZ_JBHTCT010000007.1"/>
</dbReference>
<feature type="transmembrane region" description="Helical" evidence="1">
    <location>
        <begin position="74"/>
        <end position="95"/>
    </location>
</feature>
<evidence type="ECO:0008006" key="4">
    <source>
        <dbReference type="Google" id="ProtNLM"/>
    </source>
</evidence>
<protein>
    <recommendedName>
        <fullName evidence="4">Galanin</fullName>
    </recommendedName>
</protein>
<feature type="transmembrane region" description="Helical" evidence="1">
    <location>
        <begin position="20"/>
        <end position="39"/>
    </location>
</feature>
<evidence type="ECO:0000256" key="1">
    <source>
        <dbReference type="SAM" id="Phobius"/>
    </source>
</evidence>
<evidence type="ECO:0000313" key="2">
    <source>
        <dbReference type="EMBL" id="MFC7364224.1"/>
    </source>
</evidence>
<comment type="caution">
    <text evidence="2">The sequence shown here is derived from an EMBL/GenBank/DDBJ whole genome shotgun (WGS) entry which is preliminary data.</text>
</comment>
<keyword evidence="1" id="KW-1133">Transmembrane helix</keyword>
<proteinExistence type="predicted"/>
<dbReference type="EMBL" id="JBHTCT010000007">
    <property type="protein sequence ID" value="MFC7364224.1"/>
    <property type="molecule type" value="Genomic_DNA"/>
</dbReference>
<keyword evidence="3" id="KW-1185">Reference proteome</keyword>